<dbReference type="Proteomes" id="UP000283833">
    <property type="component" value="Unassembled WGS sequence"/>
</dbReference>
<dbReference type="EMBL" id="WCZM01000022">
    <property type="protein sequence ID" value="KAB3567933.1"/>
    <property type="molecule type" value="Genomic_DNA"/>
</dbReference>
<dbReference type="EMBL" id="JAQKEI010000019">
    <property type="protein sequence ID" value="MDB0852707.1"/>
    <property type="molecule type" value="Genomic_DNA"/>
</dbReference>
<dbReference type="Gene3D" id="1.10.260.40">
    <property type="entry name" value="lambda repressor-like DNA-binding domains"/>
    <property type="match status" value="1"/>
</dbReference>
<dbReference type="PROSITE" id="PS50943">
    <property type="entry name" value="HTH_CROC1"/>
    <property type="match status" value="1"/>
</dbReference>
<dbReference type="Proteomes" id="UP001210999">
    <property type="component" value="Unassembled WGS sequence"/>
</dbReference>
<organism evidence="13 39">
    <name type="scientific">Phocaeicola vulgatus</name>
    <name type="common">Bacteroides vulgatus</name>
    <dbReference type="NCBI Taxonomy" id="821"/>
    <lineage>
        <taxon>Bacteria</taxon>
        <taxon>Pseudomonadati</taxon>
        <taxon>Bacteroidota</taxon>
        <taxon>Bacteroidia</taxon>
        <taxon>Bacteroidales</taxon>
        <taxon>Bacteroidaceae</taxon>
        <taxon>Phocaeicola</taxon>
    </lineage>
</organism>
<evidence type="ECO:0000313" key="16">
    <source>
        <dbReference type="EMBL" id="RGM42719.1"/>
    </source>
</evidence>
<evidence type="ECO:0000313" key="9">
    <source>
        <dbReference type="EMBL" id="KAB6690160.1"/>
    </source>
</evidence>
<dbReference type="EMBL" id="JAWDHD010000002">
    <property type="protein sequence ID" value="MDU0247245.1"/>
    <property type="molecule type" value="Genomic_DNA"/>
</dbReference>
<comment type="caution">
    <text evidence="13">The sequence shown here is derived from an EMBL/GenBank/DDBJ whole genome shotgun (WGS) entry which is preliminary data.</text>
</comment>
<reference evidence="22 23" key="1">
    <citation type="submission" date="2018-08" db="EMBL/GenBank/DDBJ databases">
        <title>A genome reference for cultivated species of the human gut microbiota.</title>
        <authorList>
            <person name="Zou Y."/>
            <person name="Xue W."/>
            <person name="Luo G."/>
        </authorList>
    </citation>
    <scope>NUCLEOTIDE SEQUENCE [LARGE SCALE GENOMIC DNA]</scope>
    <source>
        <strain evidence="18 27">AF14-8</strain>
        <strain evidence="17 25">AF18-14</strain>
        <strain evidence="21 28">AF39-8AT</strain>
        <strain evidence="20 26">AM09-18</strain>
        <strain evidence="19 24">AM30-40</strain>
        <strain evidence="16 23">OM08-13BH</strain>
        <strain evidence="15 22">TM05-16</strain>
    </source>
</reference>
<evidence type="ECO:0000313" key="23">
    <source>
        <dbReference type="Proteomes" id="UP000261003"/>
    </source>
</evidence>
<evidence type="ECO:0000313" key="34">
    <source>
        <dbReference type="Proteomes" id="UP000470332"/>
    </source>
</evidence>
<dbReference type="Proteomes" id="UP000283958">
    <property type="component" value="Unassembled WGS sequence"/>
</dbReference>
<dbReference type="AlphaFoldDB" id="A0A396FD89"/>
<evidence type="ECO:0000313" key="17">
    <source>
        <dbReference type="EMBL" id="RGT87201.1"/>
    </source>
</evidence>
<dbReference type="EMBL" id="WDAL01000022">
    <property type="protein sequence ID" value="KAB6634705.1"/>
    <property type="molecule type" value="Genomic_DNA"/>
</dbReference>
<evidence type="ECO:0000313" key="22">
    <source>
        <dbReference type="Proteomes" id="UP000260640"/>
    </source>
</evidence>
<evidence type="ECO:0000313" key="31">
    <source>
        <dbReference type="Proteomes" id="UP000462015"/>
    </source>
</evidence>
<dbReference type="EMBL" id="WDBZ01000024">
    <property type="protein sequence ID" value="KAB6452094.1"/>
    <property type="molecule type" value="Genomic_DNA"/>
</dbReference>
<dbReference type="Proteomes" id="UP000483142">
    <property type="component" value="Unassembled WGS sequence"/>
</dbReference>
<evidence type="ECO:0000313" key="30">
    <source>
        <dbReference type="Proteomes" id="UP000437380"/>
    </source>
</evidence>
<gene>
    <name evidence="21" type="ORF">DW043_14905</name>
    <name evidence="20" type="ORF">DW105_21670</name>
    <name evidence="19" type="ORF">DW783_22915</name>
    <name evidence="18" type="ORF">DWW27_20230</name>
    <name evidence="17" type="ORF">DWX04_19795</name>
    <name evidence="16" type="ORF">DXC16_14025</name>
    <name evidence="15" type="ORF">DXD46_09030</name>
    <name evidence="4" type="ORF">F9Z94_20210</name>
    <name evidence="3" type="ORF">GAS37_21250</name>
    <name evidence="2" type="ORF">GAY01_14840</name>
    <name evidence="7" type="ORF">GAY12_12020</name>
    <name evidence="10" type="ORF">GAY17_16940</name>
    <name evidence="6" type="ORF">GAZ06_15735</name>
    <name evidence="5" type="ORF">GAZ09_12650</name>
    <name evidence="8" type="ORF">GAZ76_17460</name>
    <name evidence="9" type="ORF">GAZ92_15830</name>
    <name evidence="14" type="ORF">HKQ54_10900</name>
    <name evidence="11" type="ORF">LI282_15105</name>
    <name evidence="12" type="ORF">PL594_14475</name>
    <name evidence="13" type="ORF">RVY68_00655</name>
</gene>
<dbReference type="Proteomes" id="UP000470777">
    <property type="component" value="Unassembled WGS sequence"/>
</dbReference>
<evidence type="ECO:0000313" key="6">
    <source>
        <dbReference type="EMBL" id="KAB6475243.1"/>
    </source>
</evidence>
<evidence type="ECO:0000259" key="1">
    <source>
        <dbReference type="PROSITE" id="PS50943"/>
    </source>
</evidence>
<dbReference type="Proteomes" id="UP000285379">
    <property type="component" value="Unassembled WGS sequence"/>
</dbReference>
<protein>
    <submittedName>
        <fullName evidence="11">Helix-turn-helix domain-containing protein</fullName>
    </submittedName>
    <submittedName>
        <fullName evidence="13">Helix-turn-helix transcriptional regulator</fullName>
    </submittedName>
    <submittedName>
        <fullName evidence="15">XRE family transcriptional regulator</fullName>
    </submittedName>
</protein>
<dbReference type="Proteomes" id="UP001181258">
    <property type="component" value="Unassembled WGS sequence"/>
</dbReference>
<dbReference type="Proteomes" id="UP000433382">
    <property type="component" value="Unassembled WGS sequence"/>
</dbReference>
<proteinExistence type="predicted"/>
<evidence type="ECO:0000313" key="29">
    <source>
        <dbReference type="Proteomes" id="UP000433382"/>
    </source>
</evidence>
<evidence type="ECO:0000313" key="4">
    <source>
        <dbReference type="EMBL" id="KAB5433251.1"/>
    </source>
</evidence>
<dbReference type="EMBL" id="WCZY01000024">
    <property type="protein sequence ID" value="KAB6690160.1"/>
    <property type="molecule type" value="Genomic_DNA"/>
</dbReference>
<dbReference type="Proteomes" id="UP001199363">
    <property type="component" value="Unassembled WGS sequence"/>
</dbReference>
<dbReference type="CDD" id="cd00093">
    <property type="entry name" value="HTH_XRE"/>
    <property type="match status" value="1"/>
</dbReference>
<evidence type="ECO:0000313" key="2">
    <source>
        <dbReference type="EMBL" id="KAB3567933.1"/>
    </source>
</evidence>
<dbReference type="Proteomes" id="UP000283429">
    <property type="component" value="Unassembled WGS sequence"/>
</dbReference>
<dbReference type="Proteomes" id="UP000437380">
    <property type="component" value="Unassembled WGS sequence"/>
</dbReference>
<evidence type="ECO:0000313" key="11">
    <source>
        <dbReference type="EMBL" id="MCB7282358.1"/>
    </source>
</evidence>
<evidence type="ECO:0000313" key="32">
    <source>
        <dbReference type="Proteomes" id="UP000462885"/>
    </source>
</evidence>
<evidence type="ECO:0000313" key="36">
    <source>
        <dbReference type="Proteomes" id="UP000470952"/>
    </source>
</evidence>
<dbReference type="InterPro" id="IPR001387">
    <property type="entry name" value="Cro/C1-type_HTH"/>
</dbReference>
<evidence type="ECO:0000313" key="38">
    <source>
        <dbReference type="Proteomes" id="UP000555193"/>
    </source>
</evidence>
<dbReference type="SUPFAM" id="SSF47413">
    <property type="entry name" value="lambda repressor-like DNA-binding domains"/>
    <property type="match status" value="1"/>
</dbReference>
<evidence type="ECO:0000313" key="19">
    <source>
        <dbReference type="EMBL" id="RHD70313.1"/>
    </source>
</evidence>
<dbReference type="Proteomes" id="UP000286392">
    <property type="component" value="Unassembled WGS sequence"/>
</dbReference>
<evidence type="ECO:0000313" key="27">
    <source>
        <dbReference type="Proteomes" id="UP000285379"/>
    </source>
</evidence>
<reference evidence="4 32" key="3">
    <citation type="submission" date="2019-10" db="EMBL/GenBank/DDBJ databases">
        <title>Genome Sequence and Assembly of iSURF_14.</title>
        <authorList>
            <person name="Wucher B.R."/>
            <person name="Ruoff K.L."/>
            <person name="Price C.E."/>
            <person name="Valls R.R."/>
            <person name="O'Toole G.A."/>
        </authorList>
    </citation>
    <scope>NUCLEOTIDE SEQUENCE [LARGE SCALE GENOMIC DNA]</scope>
    <source>
        <strain evidence="4 32">ANK132K_3B</strain>
    </source>
</reference>
<reference evidence="11" key="5">
    <citation type="submission" date="2021-10" db="EMBL/GenBank/DDBJ databases">
        <title>Collection of gut derived symbiotic bacterial strains cultured from healthy donors.</title>
        <authorList>
            <person name="Lin H."/>
            <person name="Littmann E."/>
            <person name="Kohout C."/>
            <person name="Pamer E.G."/>
        </authorList>
    </citation>
    <scope>NUCLEOTIDE SEQUENCE</scope>
    <source>
        <strain evidence="11">DFI.1.167</strain>
    </source>
</reference>
<dbReference type="GO" id="GO:0003677">
    <property type="term" value="F:DNA binding"/>
    <property type="evidence" value="ECO:0007669"/>
    <property type="project" value="InterPro"/>
</dbReference>
<evidence type="ECO:0000313" key="33">
    <source>
        <dbReference type="Proteomes" id="UP000468344"/>
    </source>
</evidence>
<dbReference type="EMBL" id="QRYT01000069">
    <property type="protein sequence ID" value="RGV03847.1"/>
    <property type="molecule type" value="Genomic_DNA"/>
</dbReference>
<dbReference type="Proteomes" id="UP000261003">
    <property type="component" value="Unassembled WGS sequence"/>
</dbReference>
<evidence type="ECO:0000313" key="35">
    <source>
        <dbReference type="Proteomes" id="UP000470777"/>
    </source>
</evidence>
<evidence type="ECO:0000313" key="28">
    <source>
        <dbReference type="Proteomes" id="UP000286392"/>
    </source>
</evidence>
<dbReference type="Proteomes" id="UP000470332">
    <property type="component" value="Unassembled WGS sequence"/>
</dbReference>
<evidence type="ECO:0000313" key="13">
    <source>
        <dbReference type="EMBL" id="MDU0247245.1"/>
    </source>
</evidence>
<reference evidence="29 30" key="2">
    <citation type="journal article" date="2019" name="Nat. Med.">
        <title>A library of human gut bacterial isolates paired with longitudinal multiomics data enables mechanistic microbiome research.</title>
        <authorList>
            <person name="Poyet M."/>
            <person name="Groussin M."/>
            <person name="Gibbons S.M."/>
            <person name="Avila-Pacheco J."/>
            <person name="Jiang X."/>
            <person name="Kearney S.M."/>
            <person name="Perrotta A.R."/>
            <person name="Berdy B."/>
            <person name="Zhao S."/>
            <person name="Lieberman T.D."/>
            <person name="Swanson P.K."/>
            <person name="Smith M."/>
            <person name="Roesemann S."/>
            <person name="Alexander J.E."/>
            <person name="Rich S.A."/>
            <person name="Livny J."/>
            <person name="Vlamakis H."/>
            <person name="Clish C."/>
            <person name="Bullock K."/>
            <person name="Deik A."/>
            <person name="Scott J."/>
            <person name="Pierce K.A."/>
            <person name="Xavier R.J."/>
            <person name="Alm E.J."/>
        </authorList>
    </citation>
    <scope>NUCLEOTIDE SEQUENCE [LARGE SCALE GENOMIC DNA]</scope>
    <source>
        <strain evidence="6 33">BIOML-A140</strain>
        <strain evidence="5 37">BIOML-A141</strain>
        <strain evidence="2 29">BIOML-A73</strain>
        <strain evidence="10 30">BIOML-A82</strain>
        <strain evidence="9 35">BIOML-A85</strain>
        <strain evidence="3 34">BIOML-A9</strain>
        <strain evidence="8 36">BIOML-A93</strain>
        <strain evidence="7 31">BIOML-A98</strain>
    </source>
</reference>
<evidence type="ECO:0000313" key="26">
    <source>
        <dbReference type="Proteomes" id="UP000283958"/>
    </source>
</evidence>
<evidence type="ECO:0000313" key="8">
    <source>
        <dbReference type="EMBL" id="KAB6657091.1"/>
    </source>
</evidence>
<dbReference type="EMBL" id="QSJM01000121">
    <property type="protein sequence ID" value="RHD70313.1"/>
    <property type="molecule type" value="Genomic_DNA"/>
</dbReference>
<dbReference type="EMBL" id="WCZV01000025">
    <property type="protein sequence ID" value="KAB6697670.1"/>
    <property type="molecule type" value="Genomic_DNA"/>
</dbReference>
<dbReference type="InterPro" id="IPR010982">
    <property type="entry name" value="Lambda_DNA-bd_dom_sf"/>
</dbReference>
<sequence length="106" mass="12314">MTTNHITQAMANPEIIVELGRRFKEYRLTYRLTQKEAAEKAGVSLITLRQFENGKAYNINMGNFLALLRVVDCLEQMDDLMPEIPVSAYTMERIMNKKPKRIRHGK</sequence>
<reference evidence="12" key="6">
    <citation type="submission" date="2023-01" db="EMBL/GenBank/DDBJ databases">
        <title>Human gut microbiome strain richness.</title>
        <authorList>
            <person name="Chen-Liaw A."/>
        </authorList>
    </citation>
    <scope>NUCLEOTIDE SEQUENCE</scope>
    <source>
        <strain evidence="12">H9_m1001271B151109d0_201107</strain>
    </source>
</reference>
<evidence type="ECO:0000313" key="25">
    <source>
        <dbReference type="Proteomes" id="UP000283833"/>
    </source>
</evidence>
<dbReference type="SMART" id="SM00530">
    <property type="entry name" value="HTH_XRE"/>
    <property type="match status" value="1"/>
</dbReference>
<dbReference type="EMBL" id="JABDSH010000077">
    <property type="protein sequence ID" value="NMW36630.1"/>
    <property type="molecule type" value="Genomic_DNA"/>
</dbReference>
<dbReference type="Proteomes" id="UP000470952">
    <property type="component" value="Unassembled WGS sequence"/>
</dbReference>
<dbReference type="EMBL" id="QSPP01000020">
    <property type="protein sequence ID" value="RGJ88407.1"/>
    <property type="molecule type" value="Genomic_DNA"/>
</dbReference>
<evidence type="ECO:0000313" key="20">
    <source>
        <dbReference type="EMBL" id="RHJ69071.1"/>
    </source>
</evidence>
<dbReference type="RefSeq" id="WP_005868815.1">
    <property type="nucleotide sequence ID" value="NZ_BAABYE010000002.1"/>
</dbReference>
<feature type="domain" description="HTH cro/C1-type" evidence="1">
    <location>
        <begin position="23"/>
        <end position="80"/>
    </location>
</feature>
<dbReference type="EMBL" id="WDBY01000034">
    <property type="protein sequence ID" value="KAB6475243.1"/>
    <property type="molecule type" value="Genomic_DNA"/>
</dbReference>
<dbReference type="Pfam" id="PF01381">
    <property type="entry name" value="HTH_3"/>
    <property type="match status" value="1"/>
</dbReference>
<dbReference type="EMBL" id="WCXA01000067">
    <property type="protein sequence ID" value="KAB3854080.1"/>
    <property type="molecule type" value="Genomic_DNA"/>
</dbReference>
<dbReference type="Proteomes" id="UP000555193">
    <property type="component" value="Unassembled WGS sequence"/>
</dbReference>
<dbReference type="GeneID" id="43186537"/>
<dbReference type="EMBL" id="WCIF01000037">
    <property type="protein sequence ID" value="KAB5433251.1"/>
    <property type="molecule type" value="Genomic_DNA"/>
</dbReference>
<reference evidence="14 38" key="4">
    <citation type="submission" date="2020-04" db="EMBL/GenBank/DDBJ databases">
        <title>A novel gut-associated lysogenic phage, Bacteroides phage BV01, alters the host transcriptome and bile acid metabolism in Bacteroides vulgatus.</title>
        <authorList>
            <person name="Campbell D.E."/>
            <person name="Ly L."/>
            <person name="Ridlon J.M."/>
            <person name="Hsiao A."/>
            <person name="Degnan P.H."/>
        </authorList>
    </citation>
    <scope>NUCLEOTIDE SEQUENCE [LARGE SCALE GENOMIC DNA]</scope>
    <source>
        <strain evidence="14 38">VPI-4506</strain>
    </source>
</reference>
<evidence type="ECO:0000313" key="7">
    <source>
        <dbReference type="EMBL" id="KAB6634705.1"/>
    </source>
</evidence>
<evidence type="ECO:0000313" key="39">
    <source>
        <dbReference type="Proteomes" id="UP001181258"/>
    </source>
</evidence>
<evidence type="ECO:0000313" key="3">
    <source>
        <dbReference type="EMBL" id="KAB3854080.1"/>
    </source>
</evidence>
<dbReference type="Proteomes" id="UP000462885">
    <property type="component" value="Unassembled WGS sequence"/>
</dbReference>
<dbReference type="EMBL" id="QRMN01000093">
    <property type="protein sequence ID" value="RHJ69071.1"/>
    <property type="molecule type" value="Genomic_DNA"/>
</dbReference>
<dbReference type="Proteomes" id="UP000260640">
    <property type="component" value="Unassembled WGS sequence"/>
</dbReference>
<evidence type="ECO:0000313" key="24">
    <source>
        <dbReference type="Proteomes" id="UP000283429"/>
    </source>
</evidence>
<evidence type="ECO:0000313" key="37">
    <source>
        <dbReference type="Proteomes" id="UP000483142"/>
    </source>
</evidence>
<evidence type="ECO:0000313" key="15">
    <source>
        <dbReference type="EMBL" id="RGJ88407.1"/>
    </source>
</evidence>
<dbReference type="Proteomes" id="UP000462015">
    <property type="component" value="Unassembled WGS sequence"/>
</dbReference>
<dbReference type="EMBL" id="QRXI01000038">
    <property type="protein sequence ID" value="RGT87201.1"/>
    <property type="molecule type" value="Genomic_DNA"/>
</dbReference>
<evidence type="ECO:0000313" key="14">
    <source>
        <dbReference type="EMBL" id="NMW36630.1"/>
    </source>
</evidence>
<dbReference type="EMBL" id="QROB01000022">
    <property type="protein sequence ID" value="RHK85549.1"/>
    <property type="molecule type" value="Genomic_DNA"/>
</dbReference>
<evidence type="ECO:0000313" key="21">
    <source>
        <dbReference type="EMBL" id="RHK85549.1"/>
    </source>
</evidence>
<evidence type="ECO:0000313" key="5">
    <source>
        <dbReference type="EMBL" id="KAB6452094.1"/>
    </source>
</evidence>
<dbReference type="EMBL" id="JAJCQG010000051">
    <property type="protein sequence ID" value="MCB7282358.1"/>
    <property type="molecule type" value="Genomic_DNA"/>
</dbReference>
<evidence type="ECO:0000313" key="10">
    <source>
        <dbReference type="EMBL" id="KAB6697670.1"/>
    </source>
</evidence>
<accession>A0A396FD89</accession>
<dbReference type="EMBL" id="QSTG01000024">
    <property type="protein sequence ID" value="RGM42719.1"/>
    <property type="molecule type" value="Genomic_DNA"/>
</dbReference>
<evidence type="ECO:0000313" key="12">
    <source>
        <dbReference type="EMBL" id="MDB0852707.1"/>
    </source>
</evidence>
<evidence type="ECO:0000313" key="18">
    <source>
        <dbReference type="EMBL" id="RGV03847.1"/>
    </source>
</evidence>
<dbReference type="Proteomes" id="UP000468344">
    <property type="component" value="Unassembled WGS sequence"/>
</dbReference>
<reference evidence="13" key="7">
    <citation type="submission" date="2023-10" db="EMBL/GenBank/DDBJ databases">
        <title>Genome of potential pathogenic bacteria in Crohn's disease.</title>
        <authorList>
            <person name="Rodriguez-Palacios A."/>
        </authorList>
    </citation>
    <scope>NUCLEOTIDE SEQUENCE</scope>
    <source>
        <strain evidence="13">CavFT-hAR107</strain>
    </source>
</reference>
<name>A0A396FD89_PHOVU</name>
<dbReference type="EMBL" id="WDAG01000024">
    <property type="protein sequence ID" value="KAB6657091.1"/>
    <property type="molecule type" value="Genomic_DNA"/>
</dbReference>